<keyword evidence="2" id="KW-1185">Reference proteome</keyword>
<dbReference type="Proteomes" id="UP000183859">
    <property type="component" value="Chromosome"/>
</dbReference>
<dbReference type="KEGG" id="php:PhaeoP97_01872"/>
<name>A0A1L3I5B1_9RHOB</name>
<organism evidence="1 2">
    <name type="scientific">Phaeobacter porticola</name>
    <dbReference type="NCBI Taxonomy" id="1844006"/>
    <lineage>
        <taxon>Bacteria</taxon>
        <taxon>Pseudomonadati</taxon>
        <taxon>Pseudomonadota</taxon>
        <taxon>Alphaproteobacteria</taxon>
        <taxon>Rhodobacterales</taxon>
        <taxon>Roseobacteraceae</taxon>
        <taxon>Phaeobacter</taxon>
    </lineage>
</organism>
<dbReference type="Pfam" id="PF05489">
    <property type="entry name" value="Phage_tail_X"/>
    <property type="match status" value="1"/>
</dbReference>
<sequence>MADSAVFYRSKEGETADEIVWRHYGNRIAGALEIVLEANPGLAALGPVLPLGTRIRLPEIETPKEAEAIRLWD</sequence>
<accession>A0A1L3I5B1</accession>
<dbReference type="OrthoDB" id="8759063at2"/>
<dbReference type="EMBL" id="CP016364">
    <property type="protein sequence ID" value="APG47283.1"/>
    <property type="molecule type" value="Genomic_DNA"/>
</dbReference>
<gene>
    <name evidence="1" type="ORF">PhaeoP97_01872</name>
</gene>
<evidence type="ECO:0000313" key="1">
    <source>
        <dbReference type="EMBL" id="APG47283.1"/>
    </source>
</evidence>
<protein>
    <submittedName>
        <fullName evidence="1">Phage tail protein X</fullName>
    </submittedName>
</protein>
<dbReference type="STRING" id="1844006.PhaeoP97_01872"/>
<dbReference type="AlphaFoldDB" id="A0A1L3I5B1"/>
<dbReference type="RefSeq" id="WP_072504833.1">
    <property type="nucleotide sequence ID" value="NZ_CP016364.1"/>
</dbReference>
<dbReference type="InterPro" id="IPR008861">
    <property type="entry name" value="GpX-like"/>
</dbReference>
<proteinExistence type="predicted"/>
<evidence type="ECO:0000313" key="2">
    <source>
        <dbReference type="Proteomes" id="UP000183859"/>
    </source>
</evidence>
<reference evidence="2" key="1">
    <citation type="submission" date="2016-07" db="EMBL/GenBank/DDBJ databases">
        <title>Phaeobacter portensis sp. nov., a tropodithietic acid producing bacterium isolated from a German harbor.</title>
        <authorList>
            <person name="Freese H.M."/>
            <person name="Bunk B."/>
            <person name="Breider S."/>
            <person name="Brinkhoff T."/>
        </authorList>
    </citation>
    <scope>NUCLEOTIDE SEQUENCE [LARGE SCALE GENOMIC DNA]</scope>
    <source>
        <strain evidence="2">P97</strain>
    </source>
</reference>